<dbReference type="EMBL" id="JACHIT010000001">
    <property type="protein sequence ID" value="MBB5914838.1"/>
    <property type="molecule type" value="Genomic_DNA"/>
</dbReference>
<evidence type="ECO:0000313" key="3">
    <source>
        <dbReference type="Proteomes" id="UP000540412"/>
    </source>
</evidence>
<gene>
    <name evidence="2" type="ORF">BJY24_003705</name>
</gene>
<evidence type="ECO:0000313" key="2">
    <source>
        <dbReference type="EMBL" id="MBB5914838.1"/>
    </source>
</evidence>
<protein>
    <submittedName>
        <fullName evidence="2">Uncharacterized protein</fullName>
    </submittedName>
</protein>
<reference evidence="2 3" key="1">
    <citation type="submission" date="2020-08" db="EMBL/GenBank/DDBJ databases">
        <title>Sequencing the genomes of 1000 actinobacteria strains.</title>
        <authorList>
            <person name="Klenk H.-P."/>
        </authorList>
    </citation>
    <scope>NUCLEOTIDE SEQUENCE [LARGE SCALE GENOMIC DNA]</scope>
    <source>
        <strain evidence="2 3">DSM 43582</strain>
    </source>
</reference>
<keyword evidence="3" id="KW-1185">Reference proteome</keyword>
<dbReference type="Proteomes" id="UP000540412">
    <property type="component" value="Unassembled WGS sequence"/>
</dbReference>
<sequence length="57" mass="6369">MWEWSRTVAERAAAAVWTRQAGEPQPTVVDPEEWRDSADHNDDMPGPVAIGEYCLIG</sequence>
<feature type="region of interest" description="Disordered" evidence="1">
    <location>
        <begin position="18"/>
        <end position="46"/>
    </location>
</feature>
<evidence type="ECO:0000256" key="1">
    <source>
        <dbReference type="SAM" id="MobiDB-lite"/>
    </source>
</evidence>
<dbReference type="RefSeq" id="WP_157185395.1">
    <property type="nucleotide sequence ID" value="NZ_JACHIT010000001.1"/>
</dbReference>
<comment type="caution">
    <text evidence="2">The sequence shown here is derived from an EMBL/GenBank/DDBJ whole genome shotgun (WGS) entry which is preliminary data.</text>
</comment>
<accession>A0A7W9UIW5</accession>
<proteinExistence type="predicted"/>
<dbReference type="AlphaFoldDB" id="A0A7W9UIW5"/>
<name>A0A7W9UIW5_9NOCA</name>
<organism evidence="2 3">
    <name type="scientific">Nocardia transvalensis</name>
    <dbReference type="NCBI Taxonomy" id="37333"/>
    <lineage>
        <taxon>Bacteria</taxon>
        <taxon>Bacillati</taxon>
        <taxon>Actinomycetota</taxon>
        <taxon>Actinomycetes</taxon>
        <taxon>Mycobacteriales</taxon>
        <taxon>Nocardiaceae</taxon>
        <taxon>Nocardia</taxon>
    </lineage>
</organism>
<feature type="compositionally biased region" description="Basic and acidic residues" evidence="1">
    <location>
        <begin position="32"/>
        <end position="43"/>
    </location>
</feature>